<evidence type="ECO:0000256" key="2">
    <source>
        <dbReference type="ARBA" id="ARBA00022614"/>
    </source>
</evidence>
<evidence type="ECO:0000313" key="17">
    <source>
        <dbReference type="Proteomes" id="UP000006727"/>
    </source>
</evidence>
<reference evidence="15 17" key="2">
    <citation type="journal article" date="2018" name="Plant J.">
        <title>The Physcomitrella patens chromosome-scale assembly reveals moss genome structure and evolution.</title>
        <authorList>
            <person name="Lang D."/>
            <person name="Ullrich K.K."/>
            <person name="Murat F."/>
            <person name="Fuchs J."/>
            <person name="Jenkins J."/>
            <person name="Haas F.B."/>
            <person name="Piednoel M."/>
            <person name="Gundlach H."/>
            <person name="Van Bel M."/>
            <person name="Meyberg R."/>
            <person name="Vives C."/>
            <person name="Morata J."/>
            <person name="Symeonidi A."/>
            <person name="Hiss M."/>
            <person name="Muchero W."/>
            <person name="Kamisugi Y."/>
            <person name="Saleh O."/>
            <person name="Blanc G."/>
            <person name="Decker E.L."/>
            <person name="van Gessel N."/>
            <person name="Grimwood J."/>
            <person name="Hayes R.D."/>
            <person name="Graham S.W."/>
            <person name="Gunter L.E."/>
            <person name="McDaniel S.F."/>
            <person name="Hoernstein S.N.W."/>
            <person name="Larsson A."/>
            <person name="Li F.W."/>
            <person name="Perroud P.F."/>
            <person name="Phillips J."/>
            <person name="Ranjan P."/>
            <person name="Rokshar D.S."/>
            <person name="Rothfels C.J."/>
            <person name="Schneider L."/>
            <person name="Shu S."/>
            <person name="Stevenson D.W."/>
            <person name="Thummler F."/>
            <person name="Tillich M."/>
            <person name="Villarreal Aguilar J.C."/>
            <person name="Widiez T."/>
            <person name="Wong G.K."/>
            <person name="Wymore A."/>
            <person name="Zhang Y."/>
            <person name="Zimmer A.D."/>
            <person name="Quatrano R.S."/>
            <person name="Mayer K.F.X."/>
            <person name="Goodstein D."/>
            <person name="Casacuberta J.M."/>
            <person name="Vandepoele K."/>
            <person name="Reski R."/>
            <person name="Cuming A.C."/>
            <person name="Tuskan G.A."/>
            <person name="Maumus F."/>
            <person name="Salse J."/>
            <person name="Schmutz J."/>
            <person name="Rensing S.A."/>
        </authorList>
    </citation>
    <scope>NUCLEOTIDE SEQUENCE [LARGE SCALE GENOMIC DNA]</scope>
    <source>
        <strain evidence="16 17">cv. Gransden 2004</strain>
    </source>
</reference>
<dbReference type="SUPFAM" id="SSF56112">
    <property type="entry name" value="Protein kinase-like (PK-like)"/>
    <property type="match status" value="1"/>
</dbReference>
<dbReference type="InterPro" id="IPR001245">
    <property type="entry name" value="Ser-Thr/Tyr_kinase_cat_dom"/>
</dbReference>
<dbReference type="EnsemblPlants" id="Pp3c19_19180V3.1">
    <property type="protein sequence ID" value="Pp3c19_19180V3.1"/>
    <property type="gene ID" value="Pp3c19_19180"/>
</dbReference>
<dbReference type="Gramene" id="Pp3c19_19180V3.1">
    <property type="protein sequence ID" value="Pp3c19_19180V3.1"/>
    <property type="gene ID" value="Pp3c19_19180"/>
</dbReference>
<dbReference type="Gramene" id="Pp3c19_19180V3.2">
    <property type="protein sequence ID" value="Pp3c19_19180V3.2"/>
    <property type="gene ID" value="Pp3c19_19180"/>
</dbReference>
<dbReference type="InterPro" id="IPR050994">
    <property type="entry name" value="At_inactive_RLKs"/>
</dbReference>
<gene>
    <name evidence="16" type="primary">LOC112295844</name>
    <name evidence="15" type="ORF">PHYPA_024318</name>
</gene>
<evidence type="ECO:0000256" key="4">
    <source>
        <dbReference type="ARBA" id="ARBA00022729"/>
    </source>
</evidence>
<evidence type="ECO:0000256" key="1">
    <source>
        <dbReference type="ARBA" id="ARBA00004370"/>
    </source>
</evidence>
<dbReference type="KEGG" id="ppp:112295844"/>
<evidence type="ECO:0000256" key="7">
    <source>
        <dbReference type="ARBA" id="ARBA00022840"/>
    </source>
</evidence>
<keyword evidence="3 12" id="KW-0812">Transmembrane</keyword>
<keyword evidence="10" id="KW-0325">Glycoprotein</keyword>
<dbReference type="CDD" id="cd14066">
    <property type="entry name" value="STKc_IRAK"/>
    <property type="match status" value="1"/>
</dbReference>
<dbReference type="SUPFAM" id="SSF52058">
    <property type="entry name" value="L domain-like"/>
    <property type="match status" value="1"/>
</dbReference>
<dbReference type="InterPro" id="IPR000719">
    <property type="entry name" value="Prot_kinase_dom"/>
</dbReference>
<evidence type="ECO:0000259" key="14">
    <source>
        <dbReference type="PROSITE" id="PS50011"/>
    </source>
</evidence>
<keyword evidence="17" id="KW-1185">Reference proteome</keyword>
<dbReference type="OMA" id="TMESDAY"/>
<dbReference type="InterPro" id="IPR001611">
    <property type="entry name" value="Leu-rich_rpt"/>
</dbReference>
<dbReference type="InterPro" id="IPR013210">
    <property type="entry name" value="LRR_N_plant-typ"/>
</dbReference>
<dbReference type="FunFam" id="1.10.510.10:FF:000095">
    <property type="entry name" value="protein STRUBBELIG-RECEPTOR FAMILY 8"/>
    <property type="match status" value="1"/>
</dbReference>
<protein>
    <recommendedName>
        <fullName evidence="14">Protein kinase domain-containing protein</fullName>
    </recommendedName>
</protein>
<sequence length="664" mass="72171">MAEIKCASESRRIGTLTSILLVILSVVSVAGQDLEADTRALLIFSNYHDPQGTQLKWTNATSVCAWRGITCFENRVTELRLPGAGLRGIIPPGSLSLISELRVVSLRNNQLVGSFPDEFGRCNNLESVFLSGNDFSGPIQNLTGLMPRLTHLSLEYNRLNGTIPEVLRLYSQLSLLNLRDNFFSGRIPPFNLANLTVFDVANNNLSGPIPESLSMFPVASFLGNPGLSGCPLDGACPSASPGPLVSSPASGSKRLSVGAIVGIILGGIAILALFACLLVCLCRPNKGLLDAAVSDKGEGSRERSRHSSLQKTVEKGDGVQEERYSCADVEKQGTRGLVSFSAVSFDLEDLFQASAEVLGKGSLGTAYKAVLEDGTAVVVKRLKNVSSDRKEFEAQIQIVGKLHHQNLVPLRAYYFSSDEKLLVSNFMPMGSLAALLHGNQRSNSRASVDWLTRIKIAIGAAKALAFLHARGGPNFAHGNIKSTNILLNRDLEACISDFGLVHLFSASSSTSKIAGYRAPENSTSRRLTQKSDVFSFGVILLELLTGKSPNQASANNEVIDLPRWVQGVVREQWTAEVFDLALMRHQNIEGELVAMLQIAMQCVDRAPERRPKMKHVLTMLEDVHPFIADSGDETSRYYESASEHFRGSDRDSPQQSRPSYPRIS</sequence>
<dbReference type="PaxDb" id="3218-PP1S170_55V6.1"/>
<feature type="signal peptide" evidence="13">
    <location>
        <begin position="1"/>
        <end position="31"/>
    </location>
</feature>
<feature type="region of interest" description="Disordered" evidence="11">
    <location>
        <begin position="634"/>
        <end position="664"/>
    </location>
</feature>
<feature type="region of interest" description="Disordered" evidence="11">
    <location>
        <begin position="293"/>
        <end position="317"/>
    </location>
</feature>
<dbReference type="EnsemblPlants" id="Pp3c19_19180V3.2">
    <property type="protein sequence ID" value="Pp3c19_19180V3.2"/>
    <property type="gene ID" value="Pp3c19_19180"/>
</dbReference>
<dbReference type="FunCoup" id="A0A2K1IZ10">
    <property type="interactions" value="1895"/>
</dbReference>
<evidence type="ECO:0000256" key="10">
    <source>
        <dbReference type="ARBA" id="ARBA00023180"/>
    </source>
</evidence>
<feature type="compositionally biased region" description="Basic and acidic residues" evidence="11">
    <location>
        <begin position="293"/>
        <end position="302"/>
    </location>
</feature>
<feature type="transmembrane region" description="Helical" evidence="12">
    <location>
        <begin position="255"/>
        <end position="281"/>
    </location>
</feature>
<reference evidence="16" key="3">
    <citation type="submission" date="2020-12" db="UniProtKB">
        <authorList>
            <consortium name="EnsemblPlants"/>
        </authorList>
    </citation>
    <scope>IDENTIFICATION</scope>
</reference>
<dbReference type="InterPro" id="IPR011009">
    <property type="entry name" value="Kinase-like_dom_sf"/>
</dbReference>
<dbReference type="Gene3D" id="3.30.200.20">
    <property type="entry name" value="Phosphorylase Kinase, domain 1"/>
    <property type="match status" value="1"/>
</dbReference>
<reference evidence="15 17" key="1">
    <citation type="journal article" date="2008" name="Science">
        <title>The Physcomitrella genome reveals evolutionary insights into the conquest of land by plants.</title>
        <authorList>
            <person name="Rensing S."/>
            <person name="Lang D."/>
            <person name="Zimmer A."/>
            <person name="Terry A."/>
            <person name="Salamov A."/>
            <person name="Shapiro H."/>
            <person name="Nishiyama T."/>
            <person name="Perroud P.-F."/>
            <person name="Lindquist E."/>
            <person name="Kamisugi Y."/>
            <person name="Tanahashi T."/>
            <person name="Sakakibara K."/>
            <person name="Fujita T."/>
            <person name="Oishi K."/>
            <person name="Shin-I T."/>
            <person name="Kuroki Y."/>
            <person name="Toyoda A."/>
            <person name="Suzuki Y."/>
            <person name="Hashimoto A."/>
            <person name="Yamaguchi K."/>
            <person name="Sugano A."/>
            <person name="Kohara Y."/>
            <person name="Fujiyama A."/>
            <person name="Anterola A."/>
            <person name="Aoki S."/>
            <person name="Ashton N."/>
            <person name="Barbazuk W.B."/>
            <person name="Barker E."/>
            <person name="Bennetzen J."/>
            <person name="Bezanilla M."/>
            <person name="Blankenship R."/>
            <person name="Cho S.H."/>
            <person name="Dutcher S."/>
            <person name="Estelle M."/>
            <person name="Fawcett J.A."/>
            <person name="Gundlach H."/>
            <person name="Hanada K."/>
            <person name="Heyl A."/>
            <person name="Hicks K.A."/>
            <person name="Hugh J."/>
            <person name="Lohr M."/>
            <person name="Mayer K."/>
            <person name="Melkozernov A."/>
            <person name="Murata T."/>
            <person name="Nelson D."/>
            <person name="Pils B."/>
            <person name="Prigge M."/>
            <person name="Reiss B."/>
            <person name="Renner T."/>
            <person name="Rombauts S."/>
            <person name="Rushton P."/>
            <person name="Sanderfoot A."/>
            <person name="Schween G."/>
            <person name="Shiu S.-H."/>
            <person name="Stueber K."/>
            <person name="Theodoulou F.L."/>
            <person name="Tu H."/>
            <person name="Van de Peer Y."/>
            <person name="Verrier P.J."/>
            <person name="Waters E."/>
            <person name="Wood A."/>
            <person name="Yang L."/>
            <person name="Cove D."/>
            <person name="Cuming A."/>
            <person name="Hasebe M."/>
            <person name="Lucas S."/>
            <person name="Mishler D.B."/>
            <person name="Reski R."/>
            <person name="Grigoriev I."/>
            <person name="Quatrano R.S."/>
            <person name="Boore J.L."/>
        </authorList>
    </citation>
    <scope>NUCLEOTIDE SEQUENCE [LARGE SCALE GENOMIC DNA]</scope>
    <source>
        <strain evidence="16 17">cv. Gransden 2004</strain>
    </source>
</reference>
<dbReference type="RefSeq" id="XP_024403613.1">
    <property type="nucleotide sequence ID" value="XM_024547845.2"/>
</dbReference>
<dbReference type="Pfam" id="PF07714">
    <property type="entry name" value="PK_Tyr_Ser-Thr"/>
    <property type="match status" value="1"/>
</dbReference>
<dbReference type="AlphaFoldDB" id="A0A2K1IZ10"/>
<comment type="subcellular location">
    <subcellularLocation>
        <location evidence="1">Membrane</location>
    </subcellularLocation>
</comment>
<keyword evidence="6" id="KW-0547">Nucleotide-binding</keyword>
<accession>A0A2K1IZ10</accession>
<dbReference type="Pfam" id="PF08263">
    <property type="entry name" value="LRRNT_2"/>
    <property type="match status" value="1"/>
</dbReference>
<feature type="compositionally biased region" description="Basic and acidic residues" evidence="11">
    <location>
        <begin position="634"/>
        <end position="652"/>
    </location>
</feature>
<dbReference type="GO" id="GO:0016020">
    <property type="term" value="C:membrane"/>
    <property type="evidence" value="ECO:0007669"/>
    <property type="project" value="UniProtKB-SubCell"/>
</dbReference>
<dbReference type="GeneID" id="112295844"/>
<evidence type="ECO:0000256" key="13">
    <source>
        <dbReference type="SAM" id="SignalP"/>
    </source>
</evidence>
<keyword evidence="5" id="KW-0677">Repeat</keyword>
<keyword evidence="2" id="KW-0433">Leucine-rich repeat</keyword>
<feature type="domain" description="Protein kinase" evidence="14">
    <location>
        <begin position="352"/>
        <end position="627"/>
    </location>
</feature>
<evidence type="ECO:0000256" key="11">
    <source>
        <dbReference type="SAM" id="MobiDB-lite"/>
    </source>
</evidence>
<dbReference type="FunFam" id="3.80.10.10:FF:000400">
    <property type="entry name" value="Nuclear pore complex protein NUP107"/>
    <property type="match status" value="1"/>
</dbReference>
<dbReference type="InterPro" id="IPR032675">
    <property type="entry name" value="LRR_dom_sf"/>
</dbReference>
<evidence type="ECO:0000313" key="16">
    <source>
        <dbReference type="EnsemblPlants" id="Pp3c19_19180V3.1"/>
    </source>
</evidence>
<dbReference type="Proteomes" id="UP000006727">
    <property type="component" value="Chromosome 19"/>
</dbReference>
<feature type="chain" id="PRO_5043158026" description="Protein kinase domain-containing protein" evidence="13">
    <location>
        <begin position="32"/>
        <end position="664"/>
    </location>
</feature>
<keyword evidence="8 12" id="KW-1133">Transmembrane helix</keyword>
<dbReference type="EMBL" id="ABEU02000019">
    <property type="protein sequence ID" value="PNR34501.1"/>
    <property type="molecule type" value="Genomic_DNA"/>
</dbReference>
<evidence type="ECO:0000256" key="5">
    <source>
        <dbReference type="ARBA" id="ARBA00022737"/>
    </source>
</evidence>
<evidence type="ECO:0000256" key="12">
    <source>
        <dbReference type="SAM" id="Phobius"/>
    </source>
</evidence>
<dbReference type="PANTHER" id="PTHR48010:SF76">
    <property type="entry name" value="INACTIVE RECEPTOR KINASE RLK902-RELATED"/>
    <property type="match status" value="1"/>
</dbReference>
<dbReference type="Gene3D" id="1.10.510.10">
    <property type="entry name" value="Transferase(Phosphotransferase) domain 1"/>
    <property type="match status" value="1"/>
</dbReference>
<name>A0A2K1IZ10_PHYPA</name>
<keyword evidence="4 13" id="KW-0732">Signal</keyword>
<dbReference type="PANTHER" id="PTHR48010">
    <property type="entry name" value="OS05G0588300 PROTEIN"/>
    <property type="match status" value="1"/>
</dbReference>
<evidence type="ECO:0000313" key="15">
    <source>
        <dbReference type="EMBL" id="PNR34501.1"/>
    </source>
</evidence>
<organism evidence="15">
    <name type="scientific">Physcomitrium patens</name>
    <name type="common">Spreading-leaved earth moss</name>
    <name type="synonym">Physcomitrella patens</name>
    <dbReference type="NCBI Taxonomy" id="3218"/>
    <lineage>
        <taxon>Eukaryota</taxon>
        <taxon>Viridiplantae</taxon>
        <taxon>Streptophyta</taxon>
        <taxon>Embryophyta</taxon>
        <taxon>Bryophyta</taxon>
        <taxon>Bryophytina</taxon>
        <taxon>Bryopsida</taxon>
        <taxon>Funariidae</taxon>
        <taxon>Funariales</taxon>
        <taxon>Funariaceae</taxon>
        <taxon>Physcomitrium</taxon>
    </lineage>
</organism>
<evidence type="ECO:0000256" key="3">
    <source>
        <dbReference type="ARBA" id="ARBA00022692"/>
    </source>
</evidence>
<evidence type="ECO:0000256" key="6">
    <source>
        <dbReference type="ARBA" id="ARBA00022741"/>
    </source>
</evidence>
<keyword evidence="9 12" id="KW-0472">Membrane</keyword>
<evidence type="ECO:0000256" key="8">
    <source>
        <dbReference type="ARBA" id="ARBA00022989"/>
    </source>
</evidence>
<dbReference type="PROSITE" id="PS50011">
    <property type="entry name" value="PROTEIN_KINASE_DOM"/>
    <property type="match status" value="1"/>
</dbReference>
<proteinExistence type="predicted"/>
<dbReference type="Pfam" id="PF00560">
    <property type="entry name" value="LRR_1"/>
    <property type="match status" value="3"/>
</dbReference>
<evidence type="ECO:0000256" key="9">
    <source>
        <dbReference type="ARBA" id="ARBA00023136"/>
    </source>
</evidence>
<dbReference type="GO" id="GO:0005524">
    <property type="term" value="F:ATP binding"/>
    <property type="evidence" value="ECO:0007669"/>
    <property type="project" value="UniProtKB-KW"/>
</dbReference>
<dbReference type="FunFam" id="3.30.200.20:FF:000307">
    <property type="entry name" value="pollen receptor-like kinase 1"/>
    <property type="match status" value="1"/>
</dbReference>
<keyword evidence="7" id="KW-0067">ATP-binding</keyword>
<dbReference type="GO" id="GO:0004672">
    <property type="term" value="F:protein kinase activity"/>
    <property type="evidence" value="ECO:0007669"/>
    <property type="project" value="InterPro"/>
</dbReference>
<dbReference type="OrthoDB" id="676979at2759"/>
<dbReference type="Gene3D" id="3.80.10.10">
    <property type="entry name" value="Ribonuclease Inhibitor"/>
    <property type="match status" value="2"/>
</dbReference>